<evidence type="ECO:0000313" key="2">
    <source>
        <dbReference type="EMBL" id="MBP1995482.1"/>
    </source>
</evidence>
<protein>
    <submittedName>
        <fullName evidence="2">BclB C-terminal domain-containing protein</fullName>
    </submittedName>
</protein>
<accession>A0ABS4J6K6</accession>
<name>A0ABS4J6K6_9BACL</name>
<reference evidence="2 3" key="1">
    <citation type="submission" date="2021-03" db="EMBL/GenBank/DDBJ databases">
        <title>Genomic Encyclopedia of Type Strains, Phase IV (KMG-IV): sequencing the most valuable type-strain genomes for metagenomic binning, comparative biology and taxonomic classification.</title>
        <authorList>
            <person name="Goeker M."/>
        </authorList>
    </citation>
    <scope>NUCLEOTIDE SEQUENCE [LARGE SCALE GENOMIC DNA]</scope>
    <source>
        <strain evidence="2 3">DSM 26048</strain>
    </source>
</reference>
<feature type="region of interest" description="Disordered" evidence="1">
    <location>
        <begin position="29"/>
        <end position="53"/>
    </location>
</feature>
<dbReference type="EMBL" id="JAGGLB010000034">
    <property type="protein sequence ID" value="MBP1995482.1"/>
    <property type="molecule type" value="Genomic_DNA"/>
</dbReference>
<proteinExistence type="predicted"/>
<dbReference type="NCBIfam" id="TIGR03721">
    <property type="entry name" value="exospore_TM"/>
    <property type="match status" value="1"/>
</dbReference>
<organism evidence="2 3">
    <name type="scientific">Paenibacillus eucommiae</name>
    <dbReference type="NCBI Taxonomy" id="1355755"/>
    <lineage>
        <taxon>Bacteria</taxon>
        <taxon>Bacillati</taxon>
        <taxon>Bacillota</taxon>
        <taxon>Bacilli</taxon>
        <taxon>Bacillales</taxon>
        <taxon>Paenibacillaceae</taxon>
        <taxon>Paenibacillus</taxon>
    </lineage>
</organism>
<dbReference type="InterPro" id="IPR021210">
    <property type="entry name" value="Exosporium_BclB"/>
</dbReference>
<sequence length="223" mass="22281">MSCPKKKVVKVTCPSPKVCVKAPQGLRGLRGLRGTQGPRGSRGRRGREGDAGPGAIIPYASGLPVTLTTLATGLVGTTGLIGFGNSASNIALAGGVINLTGAAGTLLNMAFSVPRDGTIKSISGFFSAAVALDIATTTITITAQLFTETTTNIFSPIPGAIVTLAPPIPGPIAIGASSRGTNSDLDISVSEGDRLLMVFSATAAGTTLLNTVVGYASAGVNIK</sequence>
<keyword evidence="3" id="KW-1185">Reference proteome</keyword>
<evidence type="ECO:0000313" key="3">
    <source>
        <dbReference type="Proteomes" id="UP001519287"/>
    </source>
</evidence>
<gene>
    <name evidence="2" type="ORF">J2Z66_007124</name>
</gene>
<dbReference type="RefSeq" id="WP_209977276.1">
    <property type="nucleotide sequence ID" value="NZ_JAGGLB010000034.1"/>
</dbReference>
<dbReference type="Proteomes" id="UP001519287">
    <property type="component" value="Unassembled WGS sequence"/>
</dbReference>
<evidence type="ECO:0000256" key="1">
    <source>
        <dbReference type="SAM" id="MobiDB-lite"/>
    </source>
</evidence>
<feature type="compositionally biased region" description="Low complexity" evidence="1">
    <location>
        <begin position="29"/>
        <end position="39"/>
    </location>
</feature>
<comment type="caution">
    <text evidence="2">The sequence shown here is derived from an EMBL/GenBank/DDBJ whole genome shotgun (WGS) entry which is preliminary data.</text>
</comment>